<feature type="transmembrane region" description="Helical" evidence="7">
    <location>
        <begin position="104"/>
        <end position="127"/>
    </location>
</feature>
<feature type="domain" description="ABC transmembrane type-1" evidence="8">
    <location>
        <begin position="100"/>
        <end position="305"/>
    </location>
</feature>
<organism evidence="9 10">
    <name type="scientific">Bradyrhizobium macuxiense</name>
    <dbReference type="NCBI Taxonomy" id="1755647"/>
    <lineage>
        <taxon>Bacteria</taxon>
        <taxon>Pseudomonadati</taxon>
        <taxon>Pseudomonadota</taxon>
        <taxon>Alphaproteobacteria</taxon>
        <taxon>Hyphomicrobiales</taxon>
        <taxon>Nitrobacteraceae</taxon>
        <taxon>Bradyrhizobium</taxon>
    </lineage>
</organism>
<dbReference type="OrthoDB" id="9805855at2"/>
<name>A0A109JMZ0_9BRAD</name>
<dbReference type="InterPro" id="IPR035906">
    <property type="entry name" value="MetI-like_sf"/>
</dbReference>
<dbReference type="Pfam" id="PF19300">
    <property type="entry name" value="BPD_transp_1_N"/>
    <property type="match status" value="1"/>
</dbReference>
<dbReference type="PANTHER" id="PTHR43163">
    <property type="entry name" value="DIPEPTIDE TRANSPORT SYSTEM PERMEASE PROTEIN DPPB-RELATED"/>
    <property type="match status" value="1"/>
</dbReference>
<proteinExistence type="inferred from homology"/>
<gene>
    <name evidence="9" type="ORF">AS156_12190</name>
</gene>
<dbReference type="RefSeq" id="WP_066510557.1">
    <property type="nucleotide sequence ID" value="NZ_LNCU01000088.1"/>
</dbReference>
<evidence type="ECO:0000256" key="7">
    <source>
        <dbReference type="RuleBase" id="RU363032"/>
    </source>
</evidence>
<keyword evidence="5 7" id="KW-1133">Transmembrane helix</keyword>
<comment type="caution">
    <text evidence="9">The sequence shown here is derived from an EMBL/GenBank/DDBJ whole genome shotgun (WGS) entry which is preliminary data.</text>
</comment>
<dbReference type="InterPro" id="IPR045621">
    <property type="entry name" value="BPD_transp_1_N"/>
</dbReference>
<evidence type="ECO:0000259" key="8">
    <source>
        <dbReference type="PROSITE" id="PS50928"/>
    </source>
</evidence>
<evidence type="ECO:0000313" key="9">
    <source>
        <dbReference type="EMBL" id="KWV51835.1"/>
    </source>
</evidence>
<keyword evidence="3" id="KW-1003">Cell membrane</keyword>
<evidence type="ECO:0000256" key="2">
    <source>
        <dbReference type="ARBA" id="ARBA00022448"/>
    </source>
</evidence>
<evidence type="ECO:0000256" key="4">
    <source>
        <dbReference type="ARBA" id="ARBA00022692"/>
    </source>
</evidence>
<dbReference type="PANTHER" id="PTHR43163:SF6">
    <property type="entry name" value="DIPEPTIDE TRANSPORT SYSTEM PERMEASE PROTEIN DPPB-RELATED"/>
    <property type="match status" value="1"/>
</dbReference>
<feature type="transmembrane region" description="Helical" evidence="7">
    <location>
        <begin position="286"/>
        <end position="312"/>
    </location>
</feature>
<comment type="similarity">
    <text evidence="7">Belongs to the binding-protein-dependent transport system permease family.</text>
</comment>
<comment type="subcellular location">
    <subcellularLocation>
        <location evidence="1 7">Cell membrane</location>
        <topology evidence="1 7">Multi-pass membrane protein</topology>
    </subcellularLocation>
</comment>
<dbReference type="GO" id="GO:0005886">
    <property type="term" value="C:plasma membrane"/>
    <property type="evidence" value="ECO:0007669"/>
    <property type="project" value="UniProtKB-SubCell"/>
</dbReference>
<evidence type="ECO:0000313" key="10">
    <source>
        <dbReference type="Proteomes" id="UP000057737"/>
    </source>
</evidence>
<evidence type="ECO:0000256" key="6">
    <source>
        <dbReference type="ARBA" id="ARBA00023136"/>
    </source>
</evidence>
<accession>A0A109JMZ0</accession>
<dbReference type="PROSITE" id="PS50928">
    <property type="entry name" value="ABC_TM1"/>
    <property type="match status" value="1"/>
</dbReference>
<evidence type="ECO:0000256" key="5">
    <source>
        <dbReference type="ARBA" id="ARBA00022989"/>
    </source>
</evidence>
<evidence type="ECO:0000256" key="1">
    <source>
        <dbReference type="ARBA" id="ARBA00004651"/>
    </source>
</evidence>
<feature type="transmembrane region" description="Helical" evidence="7">
    <location>
        <begin position="12"/>
        <end position="32"/>
    </location>
</feature>
<dbReference type="Pfam" id="PF00528">
    <property type="entry name" value="BPD_transp_1"/>
    <property type="match status" value="1"/>
</dbReference>
<dbReference type="Gene3D" id="1.10.3720.10">
    <property type="entry name" value="MetI-like"/>
    <property type="match status" value="1"/>
</dbReference>
<feature type="transmembrane region" description="Helical" evidence="7">
    <location>
        <begin position="255"/>
        <end position="280"/>
    </location>
</feature>
<reference evidence="9 10" key="1">
    <citation type="submission" date="2015-11" db="EMBL/GenBank/DDBJ databases">
        <title>Draft Genome Sequence of the Strain BR 10303 (Bradyrhizobium sp.) isolated from nodules of Centrolobium paraense.</title>
        <authorList>
            <person name="Zelli J.E."/>
            <person name="Simoes-Araujo J.L."/>
            <person name="Barauna A.C."/>
            <person name="Silva K."/>
        </authorList>
    </citation>
    <scope>NUCLEOTIDE SEQUENCE [LARGE SCALE GENOMIC DNA]</scope>
    <source>
        <strain evidence="9 10">BR 10303</strain>
    </source>
</reference>
<dbReference type="CDD" id="cd06261">
    <property type="entry name" value="TM_PBP2"/>
    <property type="match status" value="1"/>
</dbReference>
<dbReference type="InterPro" id="IPR000515">
    <property type="entry name" value="MetI-like"/>
</dbReference>
<dbReference type="GO" id="GO:0071916">
    <property type="term" value="F:dipeptide transmembrane transporter activity"/>
    <property type="evidence" value="ECO:0007669"/>
    <property type="project" value="TreeGrafter"/>
</dbReference>
<feature type="transmembrane region" description="Helical" evidence="7">
    <location>
        <begin position="139"/>
        <end position="162"/>
    </location>
</feature>
<keyword evidence="10" id="KW-1185">Reference proteome</keyword>
<sequence>MARRSPVKVIGSRLLQALPVILLATFMVFALLKLVPGDIAVTLAGDNATDTRIAEIRSIYGLDRPFLVQYGAWLGKVAQGDLSQSLLTGENVATSIGRAFPNTLLIVVIAMVLALVTGIPMGVIAAVKPNGWVDKLVSLIASVGVAIPGFWLAMILVAEFSLKLNWLPATGAKSFSASPIEAIRYALLPGIAIAAYGMAEVARQLRGALLEVLSSQYVRTLHAKGLSMSRILWQHGLKNVSVNLLTIISLLVNRMLAATVVIEAVFAIPGLGSLIVRGAIQRDFPIVQGVVFTVVVVVIAVNLITDLLCAAIDPRIEQ</sequence>
<protein>
    <submittedName>
        <fullName evidence="9">Peptide ABC transporter</fullName>
    </submittedName>
</protein>
<evidence type="ECO:0000256" key="3">
    <source>
        <dbReference type="ARBA" id="ARBA00022475"/>
    </source>
</evidence>
<keyword evidence="6 7" id="KW-0472">Membrane</keyword>
<keyword evidence="2 7" id="KW-0813">Transport</keyword>
<dbReference type="SUPFAM" id="SSF161098">
    <property type="entry name" value="MetI-like"/>
    <property type="match status" value="1"/>
</dbReference>
<dbReference type="AlphaFoldDB" id="A0A109JMZ0"/>
<dbReference type="Proteomes" id="UP000057737">
    <property type="component" value="Unassembled WGS sequence"/>
</dbReference>
<keyword evidence="4 7" id="KW-0812">Transmembrane</keyword>
<dbReference type="EMBL" id="LNCU01000088">
    <property type="protein sequence ID" value="KWV51835.1"/>
    <property type="molecule type" value="Genomic_DNA"/>
</dbReference>